<dbReference type="InterPro" id="IPR016181">
    <property type="entry name" value="Acyl_CoA_acyltransferase"/>
</dbReference>
<dbReference type="CDD" id="cd04301">
    <property type="entry name" value="NAT_SF"/>
    <property type="match status" value="1"/>
</dbReference>
<dbReference type="AlphaFoldDB" id="A0A7H8QCH9"/>
<dbReference type="InterPro" id="IPR000182">
    <property type="entry name" value="GNAT_dom"/>
</dbReference>
<dbReference type="PANTHER" id="PTHR43441:SF12">
    <property type="entry name" value="RIBOSOMAL N-ACETYLTRANSFERASE YDAF-RELATED"/>
    <property type="match status" value="1"/>
</dbReference>
<dbReference type="InterPro" id="IPR051908">
    <property type="entry name" value="Ribosomal_N-acetyltransferase"/>
</dbReference>
<dbReference type="GO" id="GO:1990189">
    <property type="term" value="F:protein N-terminal-serine acetyltransferase activity"/>
    <property type="evidence" value="ECO:0007669"/>
    <property type="project" value="TreeGrafter"/>
</dbReference>
<dbReference type="Gene3D" id="3.40.630.30">
    <property type="match status" value="1"/>
</dbReference>
<dbReference type="PANTHER" id="PTHR43441">
    <property type="entry name" value="RIBOSOMAL-PROTEIN-SERINE ACETYLTRANSFERASE"/>
    <property type="match status" value="1"/>
</dbReference>
<evidence type="ECO:0000313" key="3">
    <source>
        <dbReference type="Proteomes" id="UP000509222"/>
    </source>
</evidence>
<dbReference type="GO" id="GO:0008999">
    <property type="term" value="F:protein-N-terminal-alanine acetyltransferase activity"/>
    <property type="evidence" value="ECO:0007669"/>
    <property type="project" value="TreeGrafter"/>
</dbReference>
<dbReference type="Proteomes" id="UP000509222">
    <property type="component" value="Chromosome"/>
</dbReference>
<dbReference type="RefSeq" id="WP_053166157.1">
    <property type="nucleotide sequence ID" value="NZ_CP051177.1"/>
</dbReference>
<dbReference type="SUPFAM" id="SSF55729">
    <property type="entry name" value="Acyl-CoA N-acyltransferases (Nat)"/>
    <property type="match status" value="1"/>
</dbReference>
<reference evidence="3" key="2">
    <citation type="submission" date="2020-06" db="EMBL/GenBank/DDBJ databases">
        <title>Isolation of Planomicrobium glaciei.</title>
        <authorList>
            <person name="Malisova L."/>
            <person name="Safrankova R."/>
            <person name="Jakubu V."/>
            <person name="Spanelova P."/>
        </authorList>
    </citation>
    <scope>NUCLEOTIDE SEQUENCE [LARGE SCALE GENOMIC DNA]</scope>
    <source>
        <strain evidence="3">NRL-ATB46093</strain>
    </source>
</reference>
<evidence type="ECO:0000259" key="1">
    <source>
        <dbReference type="PROSITE" id="PS51186"/>
    </source>
</evidence>
<keyword evidence="3" id="KW-1185">Reference proteome</keyword>
<proteinExistence type="predicted"/>
<keyword evidence="2" id="KW-0808">Transferase</keyword>
<gene>
    <name evidence="2" type="ORF">HF394_10365</name>
</gene>
<dbReference type="PROSITE" id="PS51186">
    <property type="entry name" value="GNAT"/>
    <property type="match status" value="1"/>
</dbReference>
<name>A0A7H8QCH9_9BACL</name>
<sequence length="187" mass="21562">MFIHKIDDELALKLPELKDAERIFELTDSSREYLKEWLPWVDFTAKVEDTQDFIKAGRSNFAEGKTLNAAILFEGEIVGMGGFNSISQANKAASIGYWLAPQYQGHGIMTRVVKAFTEYAFDELKLNRVEIRAAVGNRKSRSIPERLGYVEEGTIRQAEWLYDHYVDHVVYGMLAEEWHNRIKNTQQ</sequence>
<organism evidence="2 3">
    <name type="scientific">Planococcus glaciei</name>
    <dbReference type="NCBI Taxonomy" id="459472"/>
    <lineage>
        <taxon>Bacteria</taxon>
        <taxon>Bacillati</taxon>
        <taxon>Bacillota</taxon>
        <taxon>Bacilli</taxon>
        <taxon>Bacillales</taxon>
        <taxon>Caryophanaceae</taxon>
        <taxon>Planococcus</taxon>
    </lineage>
</organism>
<dbReference type="GO" id="GO:0005737">
    <property type="term" value="C:cytoplasm"/>
    <property type="evidence" value="ECO:0007669"/>
    <property type="project" value="TreeGrafter"/>
</dbReference>
<protein>
    <submittedName>
        <fullName evidence="2">GNAT family N-acetyltransferase</fullName>
    </submittedName>
</protein>
<feature type="domain" description="N-acetyltransferase" evidence="1">
    <location>
        <begin position="21"/>
        <end position="176"/>
    </location>
</feature>
<dbReference type="EMBL" id="CP051177">
    <property type="protein sequence ID" value="QKX50953.1"/>
    <property type="molecule type" value="Genomic_DNA"/>
</dbReference>
<accession>A0A7H8QCH9</accession>
<reference evidence="2 3" key="1">
    <citation type="submission" date="2020-04" db="EMBL/GenBank/DDBJ databases">
        <authorList>
            <person name="Pajer P."/>
            <person name="Broz P."/>
        </authorList>
    </citation>
    <scope>NUCLEOTIDE SEQUENCE [LARGE SCALE GENOMIC DNA]</scope>
    <source>
        <strain evidence="3">NRL-ATB46093</strain>
    </source>
</reference>
<dbReference type="Pfam" id="PF13302">
    <property type="entry name" value="Acetyltransf_3"/>
    <property type="match status" value="1"/>
</dbReference>
<evidence type="ECO:0000313" key="2">
    <source>
        <dbReference type="EMBL" id="QKX50953.1"/>
    </source>
</evidence>